<reference evidence="1" key="1">
    <citation type="journal article" date="2018" name="Genome Biol. Evol.">
        <title>Genomics and development of Lentinus tigrinus, a white-rot wood-decaying mushroom with dimorphic fruiting bodies.</title>
        <authorList>
            <person name="Wu B."/>
            <person name="Xu Z."/>
            <person name="Knudson A."/>
            <person name="Carlson A."/>
            <person name="Chen N."/>
            <person name="Kovaka S."/>
            <person name="LaButti K."/>
            <person name="Lipzen A."/>
            <person name="Pennachio C."/>
            <person name="Riley R."/>
            <person name="Schakwitz W."/>
            <person name="Umezawa K."/>
            <person name="Ohm R.A."/>
            <person name="Grigoriev I.V."/>
            <person name="Nagy L.G."/>
            <person name="Gibbons J."/>
            <person name="Hibbett D."/>
        </authorList>
    </citation>
    <scope>NUCLEOTIDE SEQUENCE [LARGE SCALE GENOMIC DNA]</scope>
    <source>
        <strain evidence="1">ALCF2SS1-6</strain>
    </source>
</reference>
<dbReference type="EMBL" id="ML122300">
    <property type="protein sequence ID" value="RPD54885.1"/>
    <property type="molecule type" value="Genomic_DNA"/>
</dbReference>
<name>A0A5C2RW22_9APHY</name>
<evidence type="ECO:0000313" key="1">
    <source>
        <dbReference type="EMBL" id="RPD54885.1"/>
    </source>
</evidence>
<protein>
    <submittedName>
        <fullName evidence="1">Uncharacterized protein</fullName>
    </submittedName>
</protein>
<organism evidence="1 2">
    <name type="scientific">Lentinus tigrinus ALCF2SS1-6</name>
    <dbReference type="NCBI Taxonomy" id="1328759"/>
    <lineage>
        <taxon>Eukaryota</taxon>
        <taxon>Fungi</taxon>
        <taxon>Dikarya</taxon>
        <taxon>Basidiomycota</taxon>
        <taxon>Agaricomycotina</taxon>
        <taxon>Agaricomycetes</taxon>
        <taxon>Polyporales</taxon>
        <taxon>Polyporaceae</taxon>
        <taxon>Lentinus</taxon>
    </lineage>
</organism>
<dbReference type="OrthoDB" id="10497594at2759"/>
<dbReference type="AlphaFoldDB" id="A0A5C2RW22"/>
<evidence type="ECO:0000313" key="2">
    <source>
        <dbReference type="Proteomes" id="UP000313359"/>
    </source>
</evidence>
<keyword evidence="2" id="KW-1185">Reference proteome</keyword>
<dbReference type="STRING" id="1328759.A0A5C2RW22"/>
<gene>
    <name evidence="1" type="ORF">L227DRAFT_333939</name>
</gene>
<accession>A0A5C2RW22</accession>
<dbReference type="Proteomes" id="UP000313359">
    <property type="component" value="Unassembled WGS sequence"/>
</dbReference>
<proteinExistence type="predicted"/>
<sequence length="179" mass="19815">MMAESVLASWDTSRGFEELQFHTTAIFALLHGVRHVVSAQSQLTPSQTEVLLEWGRGRLSYLVRWLRDWDSWQGLHKGCVTISADGICAMTFPHIASNYLITDVIDPLISLCSTPGGVELVSEELISAVERAWSSVQVAYPNPIDIVQGEEFVWCSGLDSIDAKLTELRTTYTGARASK</sequence>